<comment type="caution">
    <text evidence="1">The sequence shown here is derived from an EMBL/GenBank/DDBJ whole genome shotgun (WGS) entry which is preliminary data.</text>
</comment>
<reference evidence="1" key="1">
    <citation type="submission" date="2017-07" db="EMBL/GenBank/DDBJ databases">
        <title>Taro Niue Genome Assembly and Annotation.</title>
        <authorList>
            <person name="Atibalentja N."/>
            <person name="Keating K."/>
            <person name="Fields C.J."/>
        </authorList>
    </citation>
    <scope>NUCLEOTIDE SEQUENCE</scope>
    <source>
        <strain evidence="1">Niue_2</strain>
        <tissue evidence="1">Leaf</tissue>
    </source>
</reference>
<evidence type="ECO:0000313" key="1">
    <source>
        <dbReference type="EMBL" id="MQM11194.1"/>
    </source>
</evidence>
<evidence type="ECO:0000313" key="2">
    <source>
        <dbReference type="Proteomes" id="UP000652761"/>
    </source>
</evidence>
<gene>
    <name evidence="1" type="ORF">Taro_044095</name>
</gene>
<keyword evidence="2" id="KW-1185">Reference proteome</keyword>
<proteinExistence type="predicted"/>
<dbReference type="EMBL" id="NMUH01004896">
    <property type="protein sequence ID" value="MQM11194.1"/>
    <property type="molecule type" value="Genomic_DNA"/>
</dbReference>
<organism evidence="1 2">
    <name type="scientific">Colocasia esculenta</name>
    <name type="common">Wild taro</name>
    <name type="synonym">Arum esculentum</name>
    <dbReference type="NCBI Taxonomy" id="4460"/>
    <lineage>
        <taxon>Eukaryota</taxon>
        <taxon>Viridiplantae</taxon>
        <taxon>Streptophyta</taxon>
        <taxon>Embryophyta</taxon>
        <taxon>Tracheophyta</taxon>
        <taxon>Spermatophyta</taxon>
        <taxon>Magnoliopsida</taxon>
        <taxon>Liliopsida</taxon>
        <taxon>Araceae</taxon>
        <taxon>Aroideae</taxon>
        <taxon>Colocasieae</taxon>
        <taxon>Colocasia</taxon>
    </lineage>
</organism>
<sequence length="65" mass="7861">MEINNFHNIKVFKTYESLSYVLRHIGKIRKNYNSTPHIIHKCSTKKFVPRKIRLAKFKMFHDLLS</sequence>
<dbReference type="AlphaFoldDB" id="A0A843X2S9"/>
<accession>A0A843X2S9</accession>
<protein>
    <submittedName>
        <fullName evidence="1">Uncharacterized protein</fullName>
    </submittedName>
</protein>
<dbReference type="Proteomes" id="UP000652761">
    <property type="component" value="Unassembled WGS sequence"/>
</dbReference>
<name>A0A843X2S9_COLES</name>